<reference evidence="2 3" key="1">
    <citation type="journal article" date="2014" name="Nat. Genet.">
        <title>Genome and transcriptome of the porcine whipworm Trichuris suis.</title>
        <authorList>
            <person name="Jex A.R."/>
            <person name="Nejsum P."/>
            <person name="Schwarz E.M."/>
            <person name="Hu L."/>
            <person name="Young N.D."/>
            <person name="Hall R.S."/>
            <person name="Korhonen P.K."/>
            <person name="Liao S."/>
            <person name="Thamsborg S."/>
            <person name="Xia J."/>
            <person name="Xu P."/>
            <person name="Wang S."/>
            <person name="Scheerlinck J.P."/>
            <person name="Hofmann A."/>
            <person name="Sternberg P.W."/>
            <person name="Wang J."/>
            <person name="Gasser R.B."/>
        </authorList>
    </citation>
    <scope>NUCLEOTIDE SEQUENCE [LARGE SCALE GENOMIC DNA]</scope>
    <source>
        <strain evidence="2">DCEP-RM93F</strain>
        <strain evidence="1">DCEP-RM93M</strain>
    </source>
</reference>
<accession>A0A085N957</accession>
<evidence type="ECO:0000313" key="2">
    <source>
        <dbReference type="EMBL" id="KFD66003.1"/>
    </source>
</evidence>
<gene>
    <name evidence="1" type="ORF">M513_03182</name>
    <name evidence="2" type="ORF">M514_03182</name>
</gene>
<name>A0A085N957_9BILA</name>
<dbReference type="EMBL" id="KL367529">
    <property type="protein sequence ID" value="KFD66003.1"/>
    <property type="molecule type" value="Genomic_DNA"/>
</dbReference>
<dbReference type="Proteomes" id="UP000030758">
    <property type="component" value="Unassembled WGS sequence"/>
</dbReference>
<organism evidence="2">
    <name type="scientific">Trichuris suis</name>
    <name type="common">pig whipworm</name>
    <dbReference type="NCBI Taxonomy" id="68888"/>
    <lineage>
        <taxon>Eukaryota</taxon>
        <taxon>Metazoa</taxon>
        <taxon>Ecdysozoa</taxon>
        <taxon>Nematoda</taxon>
        <taxon>Enoplea</taxon>
        <taxon>Dorylaimia</taxon>
        <taxon>Trichinellida</taxon>
        <taxon>Trichuridae</taxon>
        <taxon>Trichuris</taxon>
    </lineage>
</organism>
<proteinExistence type="predicted"/>
<keyword evidence="3" id="KW-1185">Reference proteome</keyword>
<dbReference type="AlphaFoldDB" id="A0A085N957"/>
<evidence type="ECO:0000313" key="3">
    <source>
        <dbReference type="Proteomes" id="UP000030764"/>
    </source>
</evidence>
<protein>
    <submittedName>
        <fullName evidence="2">Uncharacterized protein</fullName>
    </submittedName>
</protein>
<evidence type="ECO:0000313" key="1">
    <source>
        <dbReference type="EMBL" id="KFD56058.1"/>
    </source>
</evidence>
<dbReference type="EMBL" id="KL363196">
    <property type="protein sequence ID" value="KFD56058.1"/>
    <property type="molecule type" value="Genomic_DNA"/>
</dbReference>
<dbReference type="Proteomes" id="UP000030764">
    <property type="component" value="Unassembled WGS sequence"/>
</dbReference>
<sequence length="142" mass="15908">MAAESGTSYRGSTRATGAEQTFDLKLIPEFDGSSQPVAEWLEKVELVCELCGVVDVAHVLPLRLTGGAFAVYQQLASEDRRKVEKVKAALRTAFALDNRAGAAGKAGRWRVRERPGMRFRRWPCRTMSKTCYEQERAWRTSP</sequence>